<evidence type="ECO:0000313" key="2">
    <source>
        <dbReference type="WBParaSite" id="RSKR_0000493800.1"/>
    </source>
</evidence>
<reference evidence="2" key="1">
    <citation type="submission" date="2016-11" db="UniProtKB">
        <authorList>
            <consortium name="WormBaseParasite"/>
        </authorList>
    </citation>
    <scope>IDENTIFICATION</scope>
    <source>
        <strain evidence="2">KR3021</strain>
    </source>
</reference>
<proteinExistence type="predicted"/>
<name>A0AC35TW29_9BILA</name>
<dbReference type="WBParaSite" id="RSKR_0000493800.1">
    <property type="protein sequence ID" value="RSKR_0000493800.1"/>
    <property type="gene ID" value="RSKR_0000493800"/>
</dbReference>
<dbReference type="Proteomes" id="UP000095286">
    <property type="component" value="Unplaced"/>
</dbReference>
<organism evidence="1 2">
    <name type="scientific">Rhabditophanes sp. KR3021</name>
    <dbReference type="NCBI Taxonomy" id="114890"/>
    <lineage>
        <taxon>Eukaryota</taxon>
        <taxon>Metazoa</taxon>
        <taxon>Ecdysozoa</taxon>
        <taxon>Nematoda</taxon>
        <taxon>Chromadorea</taxon>
        <taxon>Rhabditida</taxon>
        <taxon>Tylenchina</taxon>
        <taxon>Panagrolaimomorpha</taxon>
        <taxon>Strongyloidoidea</taxon>
        <taxon>Alloionematidae</taxon>
        <taxon>Rhabditophanes</taxon>
    </lineage>
</organism>
<sequence>MSACPMKEAKMGACPVDKDGNNPLNNMPPPNQLPSPGQPFPLPTTREKSTIPKAYEDGVWEYPSPQMFWNAMIKRGWRWGEEDLTEKDMKNIINIHNINNERAWQEILKWENLLHPECAQPKLKSFKGDADKFSPKARFYRLFGYKAPFDRHDWIVDRCGEKDVRYVIDYYDNDGSGLIKNRNMTHLDVRPALQDGGCVWDRMTVAYNQFKHGILGIKPKFMATEGQIRRE</sequence>
<protein>
    <submittedName>
        <fullName evidence="2">Holocytochrome c-type synthase</fullName>
    </submittedName>
</protein>
<evidence type="ECO:0000313" key="1">
    <source>
        <dbReference type="Proteomes" id="UP000095286"/>
    </source>
</evidence>
<accession>A0AC35TW29</accession>